<feature type="binding site" evidence="21">
    <location>
        <position position="571"/>
    </location>
    <ligand>
        <name>Mn(2+)</name>
        <dbReference type="ChEBI" id="CHEBI:29035"/>
    </ligand>
</feature>
<dbReference type="SUPFAM" id="SSF53448">
    <property type="entry name" value="Nucleotide-diphospho-sugar transferases"/>
    <property type="match status" value="1"/>
</dbReference>
<organism evidence="25 26">
    <name type="scientific">Gossypium tomentosum</name>
    <name type="common">Hawaiian cotton</name>
    <name type="synonym">Gossypium sandvicense</name>
    <dbReference type="NCBI Taxonomy" id="34277"/>
    <lineage>
        <taxon>Eukaryota</taxon>
        <taxon>Viridiplantae</taxon>
        <taxon>Streptophyta</taxon>
        <taxon>Embryophyta</taxon>
        <taxon>Tracheophyta</taxon>
        <taxon>Spermatophyta</taxon>
        <taxon>Magnoliopsida</taxon>
        <taxon>eudicotyledons</taxon>
        <taxon>Gunneridae</taxon>
        <taxon>Pentapetalae</taxon>
        <taxon>rosids</taxon>
        <taxon>malvids</taxon>
        <taxon>Malvales</taxon>
        <taxon>Malvaceae</taxon>
        <taxon>Malvoideae</taxon>
        <taxon>Gossypium</taxon>
    </lineage>
</organism>
<comment type="similarity">
    <text evidence="4 23">Belongs to the glycosyltransferase 2 family. Plant cellulose synthase subfamily.</text>
</comment>
<dbReference type="GO" id="GO:0005886">
    <property type="term" value="C:plasma membrane"/>
    <property type="evidence" value="ECO:0007669"/>
    <property type="project" value="UniProtKB-SubCell"/>
</dbReference>
<comment type="pathway">
    <text evidence="3 23">Glycan metabolism; plant cellulose biosynthesis.</text>
</comment>
<dbReference type="UniPathway" id="UPA00695"/>
<keyword evidence="9 23" id="KW-0479">Metal-binding</keyword>
<dbReference type="GO" id="GO:0030244">
    <property type="term" value="P:cellulose biosynthetic process"/>
    <property type="evidence" value="ECO:0007669"/>
    <property type="project" value="UniProtKB-KW"/>
</dbReference>
<keyword evidence="6 23" id="KW-0328">Glycosyltransferase</keyword>
<comment type="cofactor">
    <cofactor evidence="23">
        <name>Zn(2+)</name>
        <dbReference type="ChEBI" id="CHEBI:29105"/>
    </cofactor>
    <text evidence="23">Binds 2 Zn(2+) ions per subunit.</text>
</comment>
<dbReference type="InterPro" id="IPR013083">
    <property type="entry name" value="Znf_RING/FYVE/PHD"/>
</dbReference>
<dbReference type="CDD" id="cd16617">
    <property type="entry name" value="mRING-HC-C4C4_CesA"/>
    <property type="match status" value="1"/>
</dbReference>
<evidence type="ECO:0000256" key="15">
    <source>
        <dbReference type="ARBA" id="ARBA00023136"/>
    </source>
</evidence>
<dbReference type="AlphaFoldDB" id="A0A5D2L3L6"/>
<reference evidence="25 26" key="1">
    <citation type="submission" date="2019-07" db="EMBL/GenBank/DDBJ databases">
        <title>WGS assembly of Gossypium tomentosum.</title>
        <authorList>
            <person name="Chen Z.J."/>
            <person name="Sreedasyam A."/>
            <person name="Ando A."/>
            <person name="Song Q."/>
            <person name="De L."/>
            <person name="Hulse-Kemp A."/>
            <person name="Ding M."/>
            <person name="Ye W."/>
            <person name="Kirkbride R."/>
            <person name="Jenkins J."/>
            <person name="Plott C."/>
            <person name="Lovell J."/>
            <person name="Lin Y.-M."/>
            <person name="Vaughn R."/>
            <person name="Liu B."/>
            <person name="Li W."/>
            <person name="Simpson S."/>
            <person name="Scheffler B."/>
            <person name="Saski C."/>
            <person name="Grover C."/>
            <person name="Hu G."/>
            <person name="Conover J."/>
            <person name="Carlson J."/>
            <person name="Shu S."/>
            <person name="Boston L."/>
            <person name="Williams M."/>
            <person name="Peterson D."/>
            <person name="Mcgee K."/>
            <person name="Jones D."/>
            <person name="Wendel J."/>
            <person name="Stelly D."/>
            <person name="Grimwood J."/>
            <person name="Schmutz J."/>
        </authorList>
    </citation>
    <scope>NUCLEOTIDE SEQUENCE [LARGE SCALE GENOMIC DNA]</scope>
    <source>
        <strain evidence="25">7179.01</strain>
    </source>
</reference>
<dbReference type="EC" id="2.4.1.12" evidence="23"/>
<keyword evidence="8 23" id="KW-0812">Transmembrane</keyword>
<dbReference type="GO" id="GO:0008270">
    <property type="term" value="F:zinc ion binding"/>
    <property type="evidence" value="ECO:0007669"/>
    <property type="project" value="UniProtKB-KW"/>
</dbReference>
<evidence type="ECO:0000256" key="5">
    <source>
        <dbReference type="ARBA" id="ARBA00022475"/>
    </source>
</evidence>
<dbReference type="Pfam" id="PF14569">
    <property type="entry name" value="zf-UDP"/>
    <property type="match status" value="1"/>
</dbReference>
<keyword evidence="14" id="KW-0007">Acetylation</keyword>
<evidence type="ECO:0000256" key="7">
    <source>
        <dbReference type="ARBA" id="ARBA00022679"/>
    </source>
</evidence>
<dbReference type="Pfam" id="PF03552">
    <property type="entry name" value="Cellulose_synt"/>
    <property type="match status" value="1"/>
</dbReference>
<feature type="domain" description="RING-type" evidence="24">
    <location>
        <begin position="39"/>
        <end position="85"/>
    </location>
</feature>
<keyword evidence="12 23" id="KW-0135">Cellulose biosynthesis</keyword>
<name>A0A5D2L3L6_GOSTO</name>
<evidence type="ECO:0000256" key="1">
    <source>
        <dbReference type="ARBA" id="ARBA00001936"/>
    </source>
</evidence>
<keyword evidence="15 23" id="KW-0472">Membrane</keyword>
<feature type="transmembrane region" description="Helical" evidence="23">
    <location>
        <begin position="982"/>
        <end position="1007"/>
    </location>
</feature>
<keyword evidence="17 23" id="KW-0961">Cell wall biogenesis/degradation</keyword>
<feature type="transmembrane region" description="Helical" evidence="23">
    <location>
        <begin position="939"/>
        <end position="961"/>
    </location>
</feature>
<dbReference type="SUPFAM" id="SSF57850">
    <property type="entry name" value="RING/U-box"/>
    <property type="match status" value="1"/>
</dbReference>
<evidence type="ECO:0000256" key="23">
    <source>
        <dbReference type="RuleBase" id="RU361116"/>
    </source>
</evidence>
<accession>A0A5D2L3L6</accession>
<evidence type="ECO:0000256" key="9">
    <source>
        <dbReference type="ARBA" id="ARBA00022723"/>
    </source>
</evidence>
<dbReference type="InterPro" id="IPR029044">
    <property type="entry name" value="Nucleotide-diphossugar_trans"/>
</dbReference>
<keyword evidence="5 23" id="KW-1003">Cell membrane</keyword>
<comment type="subcellular location">
    <subcellularLocation>
        <location evidence="2 23">Cell membrane</location>
        <topology evidence="2 23">Multi-pass membrane protein</topology>
    </subcellularLocation>
</comment>
<evidence type="ECO:0000256" key="18">
    <source>
        <dbReference type="ARBA" id="ARBA00048682"/>
    </source>
</evidence>
<keyword evidence="10 22" id="KW-0863">Zinc-finger</keyword>
<dbReference type="PANTHER" id="PTHR13301">
    <property type="entry name" value="X-BOX TRANSCRIPTION FACTOR-RELATED"/>
    <property type="match status" value="1"/>
</dbReference>
<dbReference type="InterPro" id="IPR027934">
    <property type="entry name" value="CES_Znf_RING"/>
</dbReference>
<dbReference type="FunFam" id="3.90.550.10:FF:000009">
    <property type="entry name" value="Cellulose synthase"/>
    <property type="match status" value="1"/>
</dbReference>
<dbReference type="GO" id="GO:0071555">
    <property type="term" value="P:cell wall organization"/>
    <property type="evidence" value="ECO:0007669"/>
    <property type="project" value="UniProtKB-KW"/>
</dbReference>
<evidence type="ECO:0000313" key="26">
    <source>
        <dbReference type="Proteomes" id="UP000322667"/>
    </source>
</evidence>
<keyword evidence="11 23" id="KW-0862">Zinc</keyword>
<dbReference type="InterPro" id="IPR005150">
    <property type="entry name" value="Cellulose_synth"/>
</dbReference>
<feature type="transmembrane region" description="Helical" evidence="23">
    <location>
        <begin position="1019"/>
        <end position="1039"/>
    </location>
</feature>
<evidence type="ECO:0000256" key="19">
    <source>
        <dbReference type="PIRSR" id="PIRSR605150-1"/>
    </source>
</evidence>
<evidence type="ECO:0000256" key="8">
    <source>
        <dbReference type="ARBA" id="ARBA00022692"/>
    </source>
</evidence>
<feature type="binding site" evidence="21">
    <location>
        <position position="547"/>
    </location>
    <ligand>
        <name>Mn(2+)</name>
        <dbReference type="ChEBI" id="CHEBI:29035"/>
    </ligand>
</feature>
<feature type="binding site" evidence="20">
    <location>
        <position position="546"/>
    </location>
    <ligand>
        <name>UDP-alpha-D-glucose</name>
        <dbReference type="ChEBI" id="CHEBI:58885"/>
    </ligand>
</feature>
<dbReference type="Gene3D" id="3.30.40.10">
    <property type="entry name" value="Zinc/RING finger domain, C3HC4 (zinc finger)"/>
    <property type="match status" value="1"/>
</dbReference>
<feature type="active site" evidence="19">
    <location>
        <position position="405"/>
    </location>
</feature>
<feature type="transmembrane region" description="Helical" evidence="23">
    <location>
        <begin position="901"/>
        <end position="919"/>
    </location>
</feature>
<evidence type="ECO:0000256" key="10">
    <source>
        <dbReference type="ARBA" id="ARBA00022771"/>
    </source>
</evidence>
<evidence type="ECO:0000256" key="14">
    <source>
        <dbReference type="ARBA" id="ARBA00022990"/>
    </source>
</evidence>
<dbReference type="FunFam" id="3.30.40.10:FF:000031">
    <property type="entry name" value="Cellulose synthase"/>
    <property type="match status" value="1"/>
</dbReference>
<evidence type="ECO:0000256" key="21">
    <source>
        <dbReference type="PIRSR" id="PIRSR605150-3"/>
    </source>
</evidence>
<comment type="cofactor">
    <cofactor evidence="1">
        <name>Mn(2+)</name>
        <dbReference type="ChEBI" id="CHEBI:29035"/>
    </cofactor>
</comment>
<evidence type="ECO:0000256" key="6">
    <source>
        <dbReference type="ARBA" id="ARBA00022676"/>
    </source>
</evidence>
<feature type="transmembrane region" description="Helical" evidence="23">
    <location>
        <begin position="311"/>
        <end position="330"/>
    </location>
</feature>
<feature type="active site" evidence="19">
    <location>
        <position position="791"/>
    </location>
</feature>
<evidence type="ECO:0000256" key="12">
    <source>
        <dbReference type="ARBA" id="ARBA00022916"/>
    </source>
</evidence>
<sequence>MDTKGRLVAGSHNRNEFVLINADEVARVTSVKELSGQICQICGDEIEISVDGEPFVACNECAFPVCRACYEYERREGNQACPQCKTRYKRIKGCPRVEGDEEEDGADDLENEFDIASHDRRDPHHIAAAMLSGRYNINHGSQPHVSGIRTPAELDAASVAAGIPLLTYGQEDVGISPDKHALIVPPFMSRGKRVHPMPMPDPSMTLPPRPMDPKKDLAVYGYGTVAWKERMEDWKKKQNEKLQVVKHEGNNGDEFEDSDLPMMDEGRQPLSRKLPIPSSKINPYRLIILLRLAVLGLFFHYRILHPVNDAYVLWLISVICEIWFAVSWILDQFPKWYPIERETYLDRLSLRYEKEGKPSELASVDVFVSTVDPMKEPPLITANTVLSILSVDYPVDKVACYVSDDGAAMLTFEALSETSEFARKWVPFCKKFSIEPRAPEWYFAQKVDYLRDKVDPTFVRERRAMKREYEEFKVRINSLVAMAQKVPEEGWTMQDGTPWPGNNVRDHPGMIQVFLGHDGVRDIEGNELPRLIYVSREKRPGFDHHKKAGAMNSLVRVSAVISNAPFLLNVDCDHYINNSKALREAMCFMMDPISGKKICYVQFPQRFDGIDRHDRYSNRNVVFFDINMKGLDGIQGPIYVGTGCVFRRQALYGYDAPVKKKPPRRTCNCLPKWCCCCCCCRSKRKNKKSKSIDKKKKEVPKHKHALENIEEGIEGIDNEKSALMPQIKFEKKFGQSPVFIASTLMEDGGIPKGATTASLLKEAIHVISCGYEDKTDWGKEVGWIYGSVTEDILTGFKMHCHGWRSVYCIPKRPAFKGSAPINLSDRLHQVLRWALGSVEIFLSRHCPIWYGYGCGLKSLERFSYIASVVYPLTSVPLLVYCTLPAICLLTGKFIVPEISNYASLLFMSLFIVIAVTSILEMQWGGVGIHDWWRNEQFWVIGGVSSHLFALFQGLLKVLAGVNTNFTVTSKGGDDGEFSELYLFKWTSLLIPPMTLLIINIIGVIVGISDAISNGYDSWGPLFGRLFFAFWVIVHLYPFLKGLMGKQDRLPTIIVVWSILLASIFSLLWARVNPFISKGGIVLEVCGLNCD</sequence>
<feature type="binding site" evidence="20">
    <location>
        <position position="369"/>
    </location>
    <ligand>
        <name>UDP-alpha-D-glucose</name>
        <dbReference type="ChEBI" id="CHEBI:58885"/>
    </ligand>
</feature>
<comment type="catalytic activity">
    <reaction evidence="18 23">
        <text>[(1-&gt;4)-beta-D-glucosyl](n) + UDP-alpha-D-glucose = [(1-&gt;4)-beta-D-glucosyl](n+1) + UDP + H(+)</text>
        <dbReference type="Rhea" id="RHEA:19929"/>
        <dbReference type="Rhea" id="RHEA-COMP:10033"/>
        <dbReference type="Rhea" id="RHEA-COMP:10034"/>
        <dbReference type="ChEBI" id="CHEBI:15378"/>
        <dbReference type="ChEBI" id="CHEBI:18246"/>
        <dbReference type="ChEBI" id="CHEBI:58223"/>
        <dbReference type="ChEBI" id="CHEBI:58885"/>
        <dbReference type="EC" id="2.4.1.12"/>
    </reaction>
</comment>
<evidence type="ECO:0000256" key="13">
    <source>
        <dbReference type="ARBA" id="ARBA00022989"/>
    </source>
</evidence>
<proteinExistence type="inferred from homology"/>
<dbReference type="Proteomes" id="UP000322667">
    <property type="component" value="Chromosome D05"/>
</dbReference>
<dbReference type="InterPro" id="IPR001841">
    <property type="entry name" value="Znf_RING"/>
</dbReference>
<keyword evidence="26" id="KW-1185">Reference proteome</keyword>
<evidence type="ECO:0000256" key="4">
    <source>
        <dbReference type="ARBA" id="ARBA00007548"/>
    </source>
</evidence>
<evidence type="ECO:0000256" key="20">
    <source>
        <dbReference type="PIRSR" id="PIRSR605150-2"/>
    </source>
</evidence>
<keyword evidence="7 23" id="KW-0808">Transferase</keyword>
<evidence type="ECO:0000256" key="2">
    <source>
        <dbReference type="ARBA" id="ARBA00004651"/>
    </source>
</evidence>
<feature type="binding site" evidence="20">
    <location>
        <position position="405"/>
    </location>
    <ligand>
        <name>UDP-alpha-D-glucose</name>
        <dbReference type="ChEBI" id="CHEBI:58885"/>
    </ligand>
</feature>
<feature type="transmembrane region" description="Helical" evidence="23">
    <location>
        <begin position="1051"/>
        <end position="1069"/>
    </location>
</feature>
<keyword evidence="13 23" id="KW-1133">Transmembrane helix</keyword>
<dbReference type="PROSITE" id="PS50089">
    <property type="entry name" value="ZF_RING_2"/>
    <property type="match status" value="1"/>
</dbReference>
<feature type="binding site" evidence="20">
    <location>
        <position position="375"/>
    </location>
    <ligand>
        <name>UDP-alpha-D-glucose</name>
        <dbReference type="ChEBI" id="CHEBI:58885"/>
    </ligand>
</feature>
<feature type="transmembrane region" description="Helical" evidence="23">
    <location>
        <begin position="868"/>
        <end position="889"/>
    </location>
</feature>
<evidence type="ECO:0000256" key="11">
    <source>
        <dbReference type="ARBA" id="ARBA00022833"/>
    </source>
</evidence>
<evidence type="ECO:0000256" key="16">
    <source>
        <dbReference type="ARBA" id="ARBA00023211"/>
    </source>
</evidence>
<dbReference type="GO" id="GO:0016760">
    <property type="term" value="F:cellulose synthase (UDP-forming) activity"/>
    <property type="evidence" value="ECO:0007669"/>
    <property type="project" value="UniProtKB-EC"/>
</dbReference>
<keyword evidence="16" id="KW-0464">Manganese</keyword>
<dbReference type="EMBL" id="CM017627">
    <property type="protein sequence ID" value="TYH72643.1"/>
    <property type="molecule type" value="Genomic_DNA"/>
</dbReference>
<feature type="binding site" evidence="20">
    <location>
        <position position="376"/>
    </location>
    <ligand>
        <name>UDP-alpha-D-glucose</name>
        <dbReference type="ChEBI" id="CHEBI:58885"/>
    </ligand>
</feature>
<dbReference type="Gene3D" id="3.90.550.10">
    <property type="entry name" value="Spore Coat Polysaccharide Biosynthesis Protein SpsA, Chain A"/>
    <property type="match status" value="1"/>
</dbReference>
<feature type="transmembrane region" description="Helical" evidence="23">
    <location>
        <begin position="284"/>
        <end position="304"/>
    </location>
</feature>
<gene>
    <name evidence="25" type="ORF">ES332_D05G268700v1</name>
</gene>
<protein>
    <recommendedName>
        <fullName evidence="23">Cellulose synthase</fullName>
        <ecNumber evidence="23">2.4.1.12</ecNumber>
    </recommendedName>
</protein>
<evidence type="ECO:0000256" key="3">
    <source>
        <dbReference type="ARBA" id="ARBA00004768"/>
    </source>
</evidence>
<evidence type="ECO:0000256" key="22">
    <source>
        <dbReference type="PROSITE-ProRule" id="PRU00175"/>
    </source>
</evidence>
<evidence type="ECO:0000256" key="17">
    <source>
        <dbReference type="ARBA" id="ARBA00023316"/>
    </source>
</evidence>
<evidence type="ECO:0000259" key="24">
    <source>
        <dbReference type="PROSITE" id="PS50089"/>
    </source>
</evidence>
<evidence type="ECO:0000313" key="25">
    <source>
        <dbReference type="EMBL" id="TYH72643.1"/>
    </source>
</evidence>